<dbReference type="Gene3D" id="1.10.101.10">
    <property type="entry name" value="PGBD-like superfamily/PGBD"/>
    <property type="match status" value="1"/>
</dbReference>
<gene>
    <name evidence="3" type="ORF">SOCE836_057700</name>
</gene>
<protein>
    <recommendedName>
        <fullName evidence="2">Peptidoglycan binding-like domain-containing protein</fullName>
    </recommendedName>
</protein>
<feature type="region of interest" description="Disordered" evidence="1">
    <location>
        <begin position="437"/>
        <end position="460"/>
    </location>
</feature>
<dbReference type="InterPro" id="IPR002477">
    <property type="entry name" value="Peptidoglycan-bd-like"/>
</dbReference>
<accession>A0A4P2QTG5</accession>
<dbReference type="InterPro" id="IPR036366">
    <property type="entry name" value="PGBDSf"/>
</dbReference>
<reference evidence="3 4" key="1">
    <citation type="submission" date="2015-09" db="EMBL/GenBank/DDBJ databases">
        <title>Sorangium comparison.</title>
        <authorList>
            <person name="Zaburannyi N."/>
            <person name="Bunk B."/>
            <person name="Overmann J."/>
            <person name="Mueller R."/>
        </authorList>
    </citation>
    <scope>NUCLEOTIDE SEQUENCE [LARGE SCALE GENOMIC DNA]</scope>
    <source>
        <strain evidence="3 4">So ce836</strain>
    </source>
</reference>
<proteinExistence type="predicted"/>
<sequence length="571" mass="60402">MSRNVFLFEFAVTRGDAEEVERALLSRTSAFALGAFPTLDPALFAHRILRGKGASYTWEIGLDEIEEARRAELHAALLEQIQTSLAGVAELRSSAAYVDLSLPAPGPDPARARGGPGGALSFADGDLPVWEDHARGSGAVEAGSALPEDLTAEIAQRRAAVPVEPGLKPWGAGHIYTGGADKAHLAYLHGYFDARAAKASPADRRKIMAFRAFQAREGSTAAINTYDNQIVTWGTGWGGLGWLGKVMERATANDAVRKALGAAGVRYRGSNVYDVVDLDSGMVVTGGKEALETLRRSVPLLHLLIDLARNPATRDAVTEAQLRTFMDGSGNICGADAIATQALFNLIAHLKHWAPGYVIGCLEWAVPQLGPGSPSEERDRRLAALVGRYFYGKARKHRWIPDFRQFRLYFRHMKDDGLDCLDEPFLQAAGPPADDPFAAAMGAPAAAPPPEAPSPPKAPRLTRAALAGRPDLESVASGRGALRRGARGPGVKALQEALIALGERVPGGADGAFGPGLEAAVKQFQAERGLAADGVVGAATLAALDAALVASAATRATGAETSTRREEEEHR</sequence>
<feature type="compositionally biased region" description="Pro residues" evidence="1">
    <location>
        <begin position="446"/>
        <end position="458"/>
    </location>
</feature>
<dbReference type="InterPro" id="IPR036365">
    <property type="entry name" value="PGBD-like_sf"/>
</dbReference>
<evidence type="ECO:0000259" key="2">
    <source>
        <dbReference type="Pfam" id="PF01471"/>
    </source>
</evidence>
<dbReference type="Proteomes" id="UP000295497">
    <property type="component" value="Chromosome"/>
</dbReference>
<evidence type="ECO:0000313" key="3">
    <source>
        <dbReference type="EMBL" id="AUX33609.1"/>
    </source>
</evidence>
<evidence type="ECO:0000256" key="1">
    <source>
        <dbReference type="SAM" id="MobiDB-lite"/>
    </source>
</evidence>
<dbReference type="AlphaFoldDB" id="A0A4P2QTG5"/>
<dbReference type="SUPFAM" id="SSF47090">
    <property type="entry name" value="PGBD-like"/>
    <property type="match status" value="1"/>
</dbReference>
<feature type="domain" description="Peptidoglycan binding-like" evidence="2">
    <location>
        <begin position="487"/>
        <end position="544"/>
    </location>
</feature>
<name>A0A4P2QTG5_SORCE</name>
<evidence type="ECO:0000313" key="4">
    <source>
        <dbReference type="Proteomes" id="UP000295497"/>
    </source>
</evidence>
<dbReference type="EMBL" id="CP012672">
    <property type="protein sequence ID" value="AUX33609.1"/>
    <property type="molecule type" value="Genomic_DNA"/>
</dbReference>
<dbReference type="RefSeq" id="WP_237244122.1">
    <property type="nucleotide sequence ID" value="NZ_CP012672.1"/>
</dbReference>
<organism evidence="3 4">
    <name type="scientific">Sorangium cellulosum</name>
    <name type="common">Polyangium cellulosum</name>
    <dbReference type="NCBI Taxonomy" id="56"/>
    <lineage>
        <taxon>Bacteria</taxon>
        <taxon>Pseudomonadati</taxon>
        <taxon>Myxococcota</taxon>
        <taxon>Polyangia</taxon>
        <taxon>Polyangiales</taxon>
        <taxon>Polyangiaceae</taxon>
        <taxon>Sorangium</taxon>
    </lineage>
</organism>
<dbReference type="Pfam" id="PF01471">
    <property type="entry name" value="PG_binding_1"/>
    <property type="match status" value="1"/>
</dbReference>